<evidence type="ECO:0000313" key="1">
    <source>
        <dbReference type="EMBL" id="CAB4026753.1"/>
    </source>
</evidence>
<comment type="caution">
    <text evidence="1">The sequence shown here is derived from an EMBL/GenBank/DDBJ whole genome shotgun (WGS) entry which is preliminary data.</text>
</comment>
<feature type="non-terminal residue" evidence="1">
    <location>
        <position position="122"/>
    </location>
</feature>
<evidence type="ECO:0000313" key="2">
    <source>
        <dbReference type="Proteomes" id="UP001152795"/>
    </source>
</evidence>
<dbReference type="Proteomes" id="UP001152795">
    <property type="component" value="Unassembled WGS sequence"/>
</dbReference>
<organism evidence="1 2">
    <name type="scientific">Paramuricea clavata</name>
    <name type="common">Red gorgonian</name>
    <name type="synonym">Violescent sea-whip</name>
    <dbReference type="NCBI Taxonomy" id="317549"/>
    <lineage>
        <taxon>Eukaryota</taxon>
        <taxon>Metazoa</taxon>
        <taxon>Cnidaria</taxon>
        <taxon>Anthozoa</taxon>
        <taxon>Octocorallia</taxon>
        <taxon>Malacalcyonacea</taxon>
        <taxon>Plexauridae</taxon>
        <taxon>Paramuricea</taxon>
    </lineage>
</organism>
<protein>
    <submittedName>
        <fullName evidence="1">Uncharacterized protein</fullName>
    </submittedName>
</protein>
<accession>A0A6S7KEW4</accession>
<name>A0A6S7KEW4_PARCT</name>
<proteinExistence type="predicted"/>
<dbReference type="EMBL" id="CACRXK020014384">
    <property type="protein sequence ID" value="CAB4026753.1"/>
    <property type="molecule type" value="Genomic_DNA"/>
</dbReference>
<dbReference type="AlphaFoldDB" id="A0A6S7KEW4"/>
<keyword evidence="2" id="KW-1185">Reference proteome</keyword>
<sequence>SDESTTKGEGSPAILCFKQQCESTTESEGSPSILCFKQQCRKPAPAPSKKMALKFESWEEEVYNPGVPVLPRGLGVNRFTNLKSEKKITTPPPELVTVISSDDDNDVQVGSGKLQPHYAVHG</sequence>
<reference evidence="1" key="1">
    <citation type="submission" date="2020-04" db="EMBL/GenBank/DDBJ databases">
        <authorList>
            <person name="Alioto T."/>
            <person name="Alioto T."/>
            <person name="Gomez Garrido J."/>
        </authorList>
    </citation>
    <scope>NUCLEOTIDE SEQUENCE</scope>
    <source>
        <strain evidence="1">A484AB</strain>
    </source>
</reference>
<gene>
    <name evidence="1" type="ORF">PACLA_8A013877</name>
</gene>